<evidence type="ECO:0000256" key="10">
    <source>
        <dbReference type="ARBA" id="ARBA00042639"/>
    </source>
</evidence>
<evidence type="ECO:0000256" key="5">
    <source>
        <dbReference type="ARBA" id="ARBA00023002"/>
    </source>
</evidence>
<dbReference type="Proteomes" id="UP000663181">
    <property type="component" value="Chromosome"/>
</dbReference>
<comment type="function">
    <text evidence="1">Thiol-specific peroxidase that catalyzes the reduction of hydrogen peroxide and organic hydroperoxides to water and alcohols, respectively. Plays a role in cell protection against oxidative stress by detoxifying peroxides and as sensor of hydrogen peroxide-mediated signaling events.</text>
</comment>
<dbReference type="InterPro" id="IPR036249">
    <property type="entry name" value="Thioredoxin-like_sf"/>
</dbReference>
<dbReference type="EC" id="1.11.1.24" evidence="2"/>
<dbReference type="PROSITE" id="PS51352">
    <property type="entry name" value="THIOREDOXIN_2"/>
    <property type="match status" value="1"/>
</dbReference>
<sequence length="203" mass="21014">MKNPSKWLLAAGATTAVLLAAPAIAALAPGTAAPDFTAQASLAGKDFTFSLKDALKKGPVVVYFYPSAYTGGCDIEAHTFATDKAKFDAAGATIIGVSADSLDRLNTFSSDPSYCAGKFPVASDTTGKIAASYDLKVEAAQAGVTDVRGVAINHAFISRTTFVINRDGKIVATLSSEADHLHPEDHVKKSLAIVQQLQAGKAP</sequence>
<organism evidence="14 15">
    <name type="scientific">Dyella caseinilytica</name>
    <dbReference type="NCBI Taxonomy" id="1849581"/>
    <lineage>
        <taxon>Bacteria</taxon>
        <taxon>Pseudomonadati</taxon>
        <taxon>Pseudomonadota</taxon>
        <taxon>Gammaproteobacteria</taxon>
        <taxon>Lysobacterales</taxon>
        <taxon>Rhodanobacteraceae</taxon>
        <taxon>Dyella</taxon>
    </lineage>
</organism>
<gene>
    <name evidence="14" type="ORF">ISN74_10210</name>
</gene>
<protein>
    <recommendedName>
        <fullName evidence="2">thioredoxin-dependent peroxiredoxin</fullName>
        <ecNumber evidence="2">1.11.1.24</ecNumber>
    </recommendedName>
    <alternativeName>
        <fullName evidence="8">Thioredoxin peroxidase</fullName>
    </alternativeName>
    <alternativeName>
        <fullName evidence="10">Thioredoxin-dependent peroxiredoxin Bcp</fullName>
    </alternativeName>
</protein>
<keyword evidence="7" id="KW-0676">Redox-active center</keyword>
<accession>A0ABX7GYS1</accession>
<feature type="chain" id="PRO_5045619593" description="thioredoxin-dependent peroxiredoxin" evidence="12">
    <location>
        <begin position="26"/>
        <end position="203"/>
    </location>
</feature>
<dbReference type="Pfam" id="PF00578">
    <property type="entry name" value="AhpC-TSA"/>
    <property type="match status" value="1"/>
</dbReference>
<keyword evidence="4" id="KW-0049">Antioxidant</keyword>
<dbReference type="PANTHER" id="PTHR42801">
    <property type="entry name" value="THIOREDOXIN-DEPENDENT PEROXIDE REDUCTASE"/>
    <property type="match status" value="1"/>
</dbReference>
<keyword evidence="3" id="KW-0575">Peroxidase</keyword>
<comment type="catalytic activity">
    <reaction evidence="11">
        <text>a hydroperoxide + [thioredoxin]-dithiol = an alcohol + [thioredoxin]-disulfide + H2O</text>
        <dbReference type="Rhea" id="RHEA:62620"/>
        <dbReference type="Rhea" id="RHEA-COMP:10698"/>
        <dbReference type="Rhea" id="RHEA-COMP:10700"/>
        <dbReference type="ChEBI" id="CHEBI:15377"/>
        <dbReference type="ChEBI" id="CHEBI:29950"/>
        <dbReference type="ChEBI" id="CHEBI:30879"/>
        <dbReference type="ChEBI" id="CHEBI:35924"/>
        <dbReference type="ChEBI" id="CHEBI:50058"/>
        <dbReference type="EC" id="1.11.1.24"/>
    </reaction>
</comment>
<dbReference type="EMBL" id="CP064030">
    <property type="protein sequence ID" value="QRN55657.1"/>
    <property type="molecule type" value="Genomic_DNA"/>
</dbReference>
<evidence type="ECO:0000256" key="8">
    <source>
        <dbReference type="ARBA" id="ARBA00032824"/>
    </source>
</evidence>
<name>A0ABX7GYS1_9GAMM</name>
<evidence type="ECO:0000256" key="7">
    <source>
        <dbReference type="ARBA" id="ARBA00023284"/>
    </source>
</evidence>
<evidence type="ECO:0000256" key="9">
    <source>
        <dbReference type="ARBA" id="ARBA00038489"/>
    </source>
</evidence>
<dbReference type="PANTHER" id="PTHR42801:SF4">
    <property type="entry name" value="AHPC_TSA FAMILY PROTEIN"/>
    <property type="match status" value="1"/>
</dbReference>
<dbReference type="SUPFAM" id="SSF52833">
    <property type="entry name" value="Thioredoxin-like"/>
    <property type="match status" value="1"/>
</dbReference>
<dbReference type="RefSeq" id="WP_188799223.1">
    <property type="nucleotide sequence ID" value="NZ_BMIZ01000001.1"/>
</dbReference>
<dbReference type="InterPro" id="IPR050924">
    <property type="entry name" value="Peroxiredoxin_BCP/PrxQ"/>
</dbReference>
<evidence type="ECO:0000256" key="12">
    <source>
        <dbReference type="SAM" id="SignalP"/>
    </source>
</evidence>
<evidence type="ECO:0000256" key="4">
    <source>
        <dbReference type="ARBA" id="ARBA00022862"/>
    </source>
</evidence>
<proteinExistence type="inferred from homology"/>
<reference evidence="14 15" key="1">
    <citation type="submission" date="2020-10" db="EMBL/GenBank/DDBJ databases">
        <title>Phylogeny of dyella-like bacteria.</title>
        <authorList>
            <person name="Fu J."/>
        </authorList>
    </citation>
    <scope>NUCLEOTIDE SEQUENCE [LARGE SCALE GENOMIC DNA]</scope>
    <source>
        <strain evidence="14 15">DHOB09</strain>
    </source>
</reference>
<evidence type="ECO:0000259" key="13">
    <source>
        <dbReference type="PROSITE" id="PS51352"/>
    </source>
</evidence>
<evidence type="ECO:0000313" key="15">
    <source>
        <dbReference type="Proteomes" id="UP000663181"/>
    </source>
</evidence>
<feature type="signal peptide" evidence="12">
    <location>
        <begin position="1"/>
        <end position="25"/>
    </location>
</feature>
<feature type="domain" description="Thioredoxin" evidence="13">
    <location>
        <begin position="27"/>
        <end position="199"/>
    </location>
</feature>
<evidence type="ECO:0000256" key="3">
    <source>
        <dbReference type="ARBA" id="ARBA00022559"/>
    </source>
</evidence>
<keyword evidence="15" id="KW-1185">Reference proteome</keyword>
<keyword evidence="5" id="KW-0560">Oxidoreductase</keyword>
<evidence type="ECO:0000256" key="1">
    <source>
        <dbReference type="ARBA" id="ARBA00003330"/>
    </source>
</evidence>
<dbReference type="CDD" id="cd03017">
    <property type="entry name" value="PRX_BCP"/>
    <property type="match status" value="1"/>
</dbReference>
<evidence type="ECO:0000256" key="11">
    <source>
        <dbReference type="ARBA" id="ARBA00049091"/>
    </source>
</evidence>
<evidence type="ECO:0000256" key="6">
    <source>
        <dbReference type="ARBA" id="ARBA00023157"/>
    </source>
</evidence>
<keyword evidence="6" id="KW-1015">Disulfide bond</keyword>
<evidence type="ECO:0000256" key="2">
    <source>
        <dbReference type="ARBA" id="ARBA00013017"/>
    </source>
</evidence>
<keyword evidence="12" id="KW-0732">Signal</keyword>
<comment type="similarity">
    <text evidence="9">Belongs to the peroxiredoxin family. BCP/PrxQ subfamily.</text>
</comment>
<evidence type="ECO:0000313" key="14">
    <source>
        <dbReference type="EMBL" id="QRN55657.1"/>
    </source>
</evidence>
<dbReference type="InterPro" id="IPR000866">
    <property type="entry name" value="AhpC/TSA"/>
</dbReference>
<dbReference type="Gene3D" id="3.40.30.10">
    <property type="entry name" value="Glutaredoxin"/>
    <property type="match status" value="1"/>
</dbReference>
<dbReference type="InterPro" id="IPR013766">
    <property type="entry name" value="Thioredoxin_domain"/>
</dbReference>